<organism evidence="1 2">
    <name type="scientific">Candidatus Doudnabacteria bacterium RIFCSPLOWO2_01_FULL_44_21</name>
    <dbReference type="NCBI Taxonomy" id="1817841"/>
    <lineage>
        <taxon>Bacteria</taxon>
        <taxon>Candidatus Doudnaibacteriota</taxon>
    </lineage>
</organism>
<reference evidence="1 2" key="1">
    <citation type="journal article" date="2016" name="Nat. Commun.">
        <title>Thousands of microbial genomes shed light on interconnected biogeochemical processes in an aquifer system.</title>
        <authorList>
            <person name="Anantharaman K."/>
            <person name="Brown C.T."/>
            <person name="Hug L.A."/>
            <person name="Sharon I."/>
            <person name="Castelle C.J."/>
            <person name="Probst A.J."/>
            <person name="Thomas B.C."/>
            <person name="Singh A."/>
            <person name="Wilkins M.J."/>
            <person name="Karaoz U."/>
            <person name="Brodie E.L."/>
            <person name="Williams K.H."/>
            <person name="Hubbard S.S."/>
            <person name="Banfield J.F."/>
        </authorList>
    </citation>
    <scope>NUCLEOTIDE SEQUENCE [LARGE SCALE GENOMIC DNA]</scope>
</reference>
<evidence type="ECO:0000313" key="2">
    <source>
        <dbReference type="Proteomes" id="UP000177281"/>
    </source>
</evidence>
<dbReference type="Proteomes" id="UP000177281">
    <property type="component" value="Unassembled WGS sequence"/>
</dbReference>
<gene>
    <name evidence="1" type="ORF">A3B10_03865</name>
</gene>
<dbReference type="AlphaFoldDB" id="A0A1F5PYG8"/>
<proteinExistence type="predicted"/>
<evidence type="ECO:0000313" key="1">
    <source>
        <dbReference type="EMBL" id="OGE94894.1"/>
    </source>
</evidence>
<dbReference type="STRING" id="1817841.A3B10_03865"/>
<dbReference type="EMBL" id="MFFB01000007">
    <property type="protein sequence ID" value="OGE94894.1"/>
    <property type="molecule type" value="Genomic_DNA"/>
</dbReference>
<sequence>MKQFKFKSLKIKSIYAERLLALIFIIIILLEAQLLYSKVYKILGTEPDMVPAGNVVRVDLSDYNQTLQLLDQLKSFVPKPWGLVDPNPFQ</sequence>
<name>A0A1F5PYG8_9BACT</name>
<accession>A0A1F5PYG8</accession>
<comment type="caution">
    <text evidence="1">The sequence shown here is derived from an EMBL/GenBank/DDBJ whole genome shotgun (WGS) entry which is preliminary data.</text>
</comment>
<protein>
    <submittedName>
        <fullName evidence="1">Uncharacterized protein</fullName>
    </submittedName>
</protein>